<keyword evidence="8" id="KW-1185">Reference proteome</keyword>
<keyword evidence="2" id="KW-0645">Protease</keyword>
<evidence type="ECO:0000313" key="8">
    <source>
        <dbReference type="Proteomes" id="UP000198287"/>
    </source>
</evidence>
<feature type="region of interest" description="Disordered" evidence="5">
    <location>
        <begin position="159"/>
        <end position="205"/>
    </location>
</feature>
<dbReference type="Gene3D" id="3.40.395.10">
    <property type="entry name" value="Adenoviral Proteinase, Chain A"/>
    <property type="match status" value="1"/>
</dbReference>
<comment type="similarity">
    <text evidence="1">Belongs to the peptidase C48 family.</text>
</comment>
<proteinExistence type="inferred from homology"/>
<gene>
    <name evidence="7" type="ORF">Fcan01_16925</name>
</gene>
<dbReference type="SUPFAM" id="SSF54001">
    <property type="entry name" value="Cysteine proteinases"/>
    <property type="match status" value="1"/>
</dbReference>
<evidence type="ECO:0000256" key="3">
    <source>
        <dbReference type="ARBA" id="ARBA00022801"/>
    </source>
</evidence>
<evidence type="ECO:0000313" key="7">
    <source>
        <dbReference type="EMBL" id="OXA48137.1"/>
    </source>
</evidence>
<feature type="compositionally biased region" description="Polar residues" evidence="5">
    <location>
        <begin position="24"/>
        <end position="34"/>
    </location>
</feature>
<feature type="domain" description="Ubiquitin-like protease family profile" evidence="6">
    <location>
        <begin position="488"/>
        <end position="690"/>
    </location>
</feature>
<dbReference type="PROSITE" id="PS50600">
    <property type="entry name" value="ULP_PROTEASE"/>
    <property type="match status" value="1"/>
</dbReference>
<feature type="compositionally biased region" description="Basic and acidic residues" evidence="5">
    <location>
        <begin position="7"/>
        <end position="17"/>
    </location>
</feature>
<sequence>MDVNLPDQRKISDEGRDRKRFTQARGSPTNTPPVQHTEDEASFGGDLCELQGADEEIHNESNAEDVPGPHDIPTPHLSKEKCGSSRQPSNKIPKLDNKTDSSPSDEDFSDPEPGKAVVRPKKSSVGRPIKGGNKFVVYRNRTEEVVKGNRKYYYQSKKKKEEGIVIPRGPFGRKWAGHPKSDRTSRSSLRQESSTRSFASSTSYLPRAAALSKAIENAKSVADLRRRPDTTADPCGSELTEKPKDQKRRGPPKQGTRPKVSRDELPARGRGRPPKYARRTVVDEETETVDLGIGNDEDKAEHFLTSDRVKKALEELDAAIQEEMDKIRSVKEETTVHRFISDVSTAMTYAFMKAMKQGIDRSQYDRETHVIHHKNGEGLAVNSEIIDNFFPSPIPRLPQLDVLIPEVVRNFTRILNESKLLPSLPTTAQKKVPQKRILRKKVPHHEVVIKKSDFDQYLQGPWHELVGHQNGEHWGNVHGIDLSYEDGAAILNADYSDAVKKQFNFVGNVLDAYGSMIAENSNVDDNMIPTVYFPMSSMQILLQSRDVHHPELQPFVETLRRNRENIDVVLAPLHIHYSQHWTLMTANIRQVGLSIFDPIRPGEKIEAGFDTFEDKTESNLYMKRTRDGLVANMRLFRQLLRHALPDQQGWELDEGSDWPMSETYEQIDGISRQGRNRDCGAIVILAMESHSKSVDYDNPELEVMRKQGDWRGVRNIQFLQMRSLSRLGGLGVPLPDLRGKWQPNIYDEEQKKEAEEDCYE</sequence>
<dbReference type="InterPro" id="IPR038765">
    <property type="entry name" value="Papain-like_cys_pep_sf"/>
</dbReference>
<keyword evidence="3" id="KW-0378">Hydrolase</keyword>
<dbReference type="GO" id="GO:0008234">
    <property type="term" value="F:cysteine-type peptidase activity"/>
    <property type="evidence" value="ECO:0007669"/>
    <property type="project" value="InterPro"/>
</dbReference>
<feature type="compositionally biased region" description="Basic residues" evidence="5">
    <location>
        <begin position="269"/>
        <end position="278"/>
    </location>
</feature>
<feature type="compositionally biased region" description="Low complexity" evidence="5">
    <location>
        <begin position="194"/>
        <end position="203"/>
    </location>
</feature>
<evidence type="ECO:0000259" key="6">
    <source>
        <dbReference type="PROSITE" id="PS50600"/>
    </source>
</evidence>
<name>A0A226DTV8_FOLCA</name>
<accession>A0A226DTV8</accession>
<comment type="caution">
    <text evidence="7">The sequence shown here is derived from an EMBL/GenBank/DDBJ whole genome shotgun (WGS) entry which is preliminary data.</text>
</comment>
<dbReference type="Proteomes" id="UP000198287">
    <property type="component" value="Unassembled WGS sequence"/>
</dbReference>
<evidence type="ECO:0000256" key="2">
    <source>
        <dbReference type="ARBA" id="ARBA00022670"/>
    </source>
</evidence>
<organism evidence="7 8">
    <name type="scientific">Folsomia candida</name>
    <name type="common">Springtail</name>
    <dbReference type="NCBI Taxonomy" id="158441"/>
    <lineage>
        <taxon>Eukaryota</taxon>
        <taxon>Metazoa</taxon>
        <taxon>Ecdysozoa</taxon>
        <taxon>Arthropoda</taxon>
        <taxon>Hexapoda</taxon>
        <taxon>Collembola</taxon>
        <taxon>Entomobryomorpha</taxon>
        <taxon>Isotomoidea</taxon>
        <taxon>Isotomidae</taxon>
        <taxon>Proisotominae</taxon>
        <taxon>Folsomia</taxon>
    </lineage>
</organism>
<evidence type="ECO:0000256" key="1">
    <source>
        <dbReference type="ARBA" id="ARBA00005234"/>
    </source>
</evidence>
<feature type="coiled-coil region" evidence="4">
    <location>
        <begin position="306"/>
        <end position="333"/>
    </location>
</feature>
<dbReference type="EMBL" id="LNIX01000012">
    <property type="protein sequence ID" value="OXA48137.1"/>
    <property type="molecule type" value="Genomic_DNA"/>
</dbReference>
<dbReference type="InterPro" id="IPR003653">
    <property type="entry name" value="Peptidase_C48_C"/>
</dbReference>
<feature type="region of interest" description="Disordered" evidence="5">
    <location>
        <begin position="1"/>
        <end position="133"/>
    </location>
</feature>
<evidence type="ECO:0000256" key="5">
    <source>
        <dbReference type="SAM" id="MobiDB-lite"/>
    </source>
</evidence>
<feature type="region of interest" description="Disordered" evidence="5">
    <location>
        <begin position="221"/>
        <end position="281"/>
    </location>
</feature>
<reference evidence="7 8" key="1">
    <citation type="submission" date="2015-12" db="EMBL/GenBank/DDBJ databases">
        <title>The genome of Folsomia candida.</title>
        <authorList>
            <person name="Faddeeva A."/>
            <person name="Derks M.F."/>
            <person name="Anvar Y."/>
            <person name="Smit S."/>
            <person name="Van Straalen N."/>
            <person name="Roelofs D."/>
        </authorList>
    </citation>
    <scope>NUCLEOTIDE SEQUENCE [LARGE SCALE GENOMIC DNA]</scope>
    <source>
        <strain evidence="7 8">VU population</strain>
        <tissue evidence="7">Whole body</tissue>
    </source>
</reference>
<keyword evidence="4" id="KW-0175">Coiled coil</keyword>
<dbReference type="AlphaFoldDB" id="A0A226DTV8"/>
<evidence type="ECO:0000256" key="4">
    <source>
        <dbReference type="SAM" id="Coils"/>
    </source>
</evidence>
<dbReference type="GO" id="GO:0006508">
    <property type="term" value="P:proteolysis"/>
    <property type="evidence" value="ECO:0007669"/>
    <property type="project" value="UniProtKB-KW"/>
</dbReference>
<protein>
    <recommendedName>
        <fullName evidence="6">Ubiquitin-like protease family profile domain-containing protein</fullName>
    </recommendedName>
</protein>